<keyword evidence="1" id="KW-0808">Transferase</keyword>
<reference evidence="1 2" key="1">
    <citation type="submission" date="2019-03" db="EMBL/GenBank/DDBJ databases">
        <title>Horizontal Gene Transfer Machinery in Histophilus somni.</title>
        <authorList>
            <person name="Mostafa Nazari M."/>
            <person name="Liljebjelke K."/>
        </authorList>
    </citation>
    <scope>NUCLEOTIDE SEQUENCE [LARGE SCALE GENOMIC DNA]</scope>
    <source>
        <strain evidence="1 2">UOC-EPH-KLM-04</strain>
    </source>
</reference>
<evidence type="ECO:0000313" key="1">
    <source>
        <dbReference type="EMBL" id="TEW30207.1"/>
    </source>
</evidence>
<sequence>MWLLRKECSLKSQFKKWLKKEQENDEMIEIATVPQTLKRFDKRLAIIKGNQLEKRYLREWRELFRIDKEIFR</sequence>
<protein>
    <submittedName>
        <fullName evidence="1">tRNA delta(2)-isopentenylpyrophosphate transferase</fullName>
    </submittedName>
</protein>
<accession>A0AAX2S3Y7</accession>
<gene>
    <name evidence="1" type="ORF">E2R48_04500</name>
</gene>
<proteinExistence type="predicted"/>
<dbReference type="EMBL" id="SNRV01000007">
    <property type="protein sequence ID" value="TEW30207.1"/>
    <property type="molecule type" value="Genomic_DNA"/>
</dbReference>
<dbReference type="GO" id="GO:0016740">
    <property type="term" value="F:transferase activity"/>
    <property type="evidence" value="ECO:0007669"/>
    <property type="project" value="UniProtKB-KW"/>
</dbReference>
<evidence type="ECO:0000313" key="2">
    <source>
        <dbReference type="Proteomes" id="UP000297565"/>
    </source>
</evidence>
<dbReference type="Proteomes" id="UP000297565">
    <property type="component" value="Unassembled WGS sequence"/>
</dbReference>
<name>A0AAX2S3Y7_HISSO</name>
<comment type="caution">
    <text evidence="1">The sequence shown here is derived from an EMBL/GenBank/DDBJ whole genome shotgun (WGS) entry which is preliminary data.</text>
</comment>
<dbReference type="AlphaFoldDB" id="A0AAX2S3Y7"/>
<organism evidence="1 2">
    <name type="scientific">Histophilus somni</name>
    <name type="common">Haemophilus somnus</name>
    <dbReference type="NCBI Taxonomy" id="731"/>
    <lineage>
        <taxon>Bacteria</taxon>
        <taxon>Pseudomonadati</taxon>
        <taxon>Pseudomonadota</taxon>
        <taxon>Gammaproteobacteria</taxon>
        <taxon>Pasteurellales</taxon>
        <taxon>Pasteurellaceae</taxon>
        <taxon>Histophilus</taxon>
    </lineage>
</organism>